<dbReference type="PANTHER" id="PTHR45881:SF6">
    <property type="entry name" value="FORK-HEAD DOMAIN-CONTAINING PROTEIN"/>
    <property type="match status" value="1"/>
</dbReference>
<dbReference type="InterPro" id="IPR030456">
    <property type="entry name" value="TF_fork_head_CS_2"/>
</dbReference>
<keyword evidence="10" id="KW-1185">Reference proteome</keyword>
<reference evidence="9 10" key="1">
    <citation type="submission" date="2024-11" db="EMBL/GenBank/DDBJ databases">
        <title>Adaptive evolution of stress response genes in parasites aligns with host niche diversity.</title>
        <authorList>
            <person name="Hahn C."/>
            <person name="Resl P."/>
        </authorList>
    </citation>
    <scope>NUCLEOTIDE SEQUENCE [LARGE SCALE GENOMIC DNA]</scope>
    <source>
        <strain evidence="9">EGGRZ-B1_66</strain>
        <tissue evidence="9">Body</tissue>
    </source>
</reference>
<dbReference type="PROSITE" id="PS00657">
    <property type="entry name" value="FORK_HEAD_1"/>
    <property type="match status" value="1"/>
</dbReference>
<evidence type="ECO:0000256" key="3">
    <source>
        <dbReference type="ARBA" id="ARBA00023125"/>
    </source>
</evidence>
<feature type="compositionally biased region" description="Low complexity" evidence="7">
    <location>
        <begin position="64"/>
        <end position="75"/>
    </location>
</feature>
<keyword evidence="3 6" id="KW-0238">DNA-binding</keyword>
<keyword evidence="2" id="KW-0805">Transcription regulation</keyword>
<dbReference type="Gene3D" id="1.10.10.10">
    <property type="entry name" value="Winged helix-like DNA-binding domain superfamily/Winged helix DNA-binding domain"/>
    <property type="match status" value="1"/>
</dbReference>
<keyword evidence="4" id="KW-0804">Transcription</keyword>
<feature type="region of interest" description="Disordered" evidence="7">
    <location>
        <begin position="64"/>
        <end position="90"/>
    </location>
</feature>
<dbReference type="AlphaFoldDB" id="A0ABD2Q2V4"/>
<evidence type="ECO:0000259" key="8">
    <source>
        <dbReference type="PROSITE" id="PS50039"/>
    </source>
</evidence>
<evidence type="ECO:0000256" key="5">
    <source>
        <dbReference type="ARBA" id="ARBA00023242"/>
    </source>
</evidence>
<name>A0ABD2Q2V4_9PLAT</name>
<dbReference type="EMBL" id="JBJKFK010001293">
    <property type="protein sequence ID" value="KAL3313482.1"/>
    <property type="molecule type" value="Genomic_DNA"/>
</dbReference>
<accession>A0ABD2Q2V4</accession>
<feature type="compositionally biased region" description="Polar residues" evidence="7">
    <location>
        <begin position="76"/>
        <end position="90"/>
    </location>
</feature>
<dbReference type="InterPro" id="IPR036390">
    <property type="entry name" value="WH_DNA-bd_sf"/>
</dbReference>
<dbReference type="InterPro" id="IPR018122">
    <property type="entry name" value="TF_fork_head_CS_1"/>
</dbReference>
<dbReference type="SMART" id="SM00339">
    <property type="entry name" value="FH"/>
    <property type="match status" value="1"/>
</dbReference>
<dbReference type="PROSITE" id="PS50039">
    <property type="entry name" value="FORK_HEAD_3"/>
    <property type="match status" value="1"/>
</dbReference>
<evidence type="ECO:0000256" key="1">
    <source>
        <dbReference type="ARBA" id="ARBA00004123"/>
    </source>
</evidence>
<evidence type="ECO:0000256" key="4">
    <source>
        <dbReference type="ARBA" id="ARBA00023163"/>
    </source>
</evidence>
<dbReference type="InterPro" id="IPR036388">
    <property type="entry name" value="WH-like_DNA-bd_sf"/>
</dbReference>
<comment type="subcellular location">
    <subcellularLocation>
        <location evidence="1 6">Nucleus</location>
    </subcellularLocation>
</comment>
<evidence type="ECO:0000256" key="6">
    <source>
        <dbReference type="PROSITE-ProRule" id="PRU00089"/>
    </source>
</evidence>
<dbReference type="PROSITE" id="PS00658">
    <property type="entry name" value="FORK_HEAD_2"/>
    <property type="match status" value="1"/>
</dbReference>
<dbReference type="Proteomes" id="UP001626550">
    <property type="component" value="Unassembled WGS sequence"/>
</dbReference>
<feature type="domain" description="Fork-head" evidence="8">
    <location>
        <begin position="108"/>
        <end position="203"/>
    </location>
</feature>
<dbReference type="PRINTS" id="PR00053">
    <property type="entry name" value="FORKHEAD"/>
</dbReference>
<dbReference type="FunFam" id="1.10.10.10:FF:000030">
    <property type="entry name" value="Forkhead box protein K2"/>
    <property type="match status" value="1"/>
</dbReference>
<feature type="DNA-binding region" description="Fork-head" evidence="6">
    <location>
        <begin position="108"/>
        <end position="203"/>
    </location>
</feature>
<dbReference type="GO" id="GO:0003677">
    <property type="term" value="F:DNA binding"/>
    <property type="evidence" value="ECO:0007669"/>
    <property type="project" value="UniProtKB-UniRule"/>
</dbReference>
<evidence type="ECO:0000256" key="7">
    <source>
        <dbReference type="SAM" id="MobiDB-lite"/>
    </source>
</evidence>
<dbReference type="GO" id="GO:0005634">
    <property type="term" value="C:nucleus"/>
    <property type="evidence" value="ECO:0007669"/>
    <property type="project" value="UniProtKB-SubCell"/>
</dbReference>
<evidence type="ECO:0000256" key="2">
    <source>
        <dbReference type="ARBA" id="ARBA00023015"/>
    </source>
</evidence>
<evidence type="ECO:0000313" key="10">
    <source>
        <dbReference type="Proteomes" id="UP001626550"/>
    </source>
</evidence>
<feature type="non-terminal residue" evidence="9">
    <location>
        <position position="254"/>
    </location>
</feature>
<dbReference type="GO" id="GO:0006357">
    <property type="term" value="P:regulation of transcription by RNA polymerase II"/>
    <property type="evidence" value="ECO:0007669"/>
    <property type="project" value="UniProtKB-ARBA"/>
</dbReference>
<dbReference type="Pfam" id="PF00250">
    <property type="entry name" value="Forkhead"/>
    <property type="match status" value="1"/>
</dbReference>
<dbReference type="PANTHER" id="PTHR45881">
    <property type="entry name" value="CHECKPOINT SUPPRESSOR 1-LIKE, ISOFORM A-RELATED"/>
    <property type="match status" value="1"/>
</dbReference>
<protein>
    <submittedName>
        <fullName evidence="9">Forkhead box protein K1</fullName>
    </submittedName>
</protein>
<dbReference type="SUPFAM" id="SSF46785">
    <property type="entry name" value="Winged helix' DNA-binding domain"/>
    <property type="match status" value="1"/>
</dbReference>
<gene>
    <name evidence="9" type="primary">FOXK1_1</name>
    <name evidence="9" type="ORF">Ciccas_007910</name>
</gene>
<organism evidence="9 10">
    <name type="scientific">Cichlidogyrus casuarinus</name>
    <dbReference type="NCBI Taxonomy" id="1844966"/>
    <lineage>
        <taxon>Eukaryota</taxon>
        <taxon>Metazoa</taxon>
        <taxon>Spiralia</taxon>
        <taxon>Lophotrochozoa</taxon>
        <taxon>Platyhelminthes</taxon>
        <taxon>Monogenea</taxon>
        <taxon>Monopisthocotylea</taxon>
        <taxon>Dactylogyridea</taxon>
        <taxon>Ancyrocephalidae</taxon>
        <taxon>Cichlidogyrus</taxon>
    </lineage>
</organism>
<dbReference type="InterPro" id="IPR001766">
    <property type="entry name" value="Fork_head_dom"/>
</dbReference>
<proteinExistence type="predicted"/>
<sequence length="254" mass="28773">MSCVSSSMQSSIMSLFQSSDNMGNQELQNYPRQYGNLLFQNTALSGRGQEECIKSRLEKEHMIATPPSSATSSSTINGGSDQRQATTSLDPITSRVASTIDFGTKDRKPPYSYAQLIIQAIASDTHRRMTLADIYSYISDKFPYYQPTEKGWQNSIRHNLSLNRYFQRVPRNQEEPGKGAFWQLDPSCEPRLILQAYRKRRQRPFHPSDQASVQLIDKCASNSLQNSSSYCPIDEDLLGLDETYLSQLIGEFKV</sequence>
<keyword evidence="5 6" id="KW-0539">Nucleus</keyword>
<evidence type="ECO:0000313" key="9">
    <source>
        <dbReference type="EMBL" id="KAL3313482.1"/>
    </source>
</evidence>
<comment type="caution">
    <text evidence="9">The sequence shown here is derived from an EMBL/GenBank/DDBJ whole genome shotgun (WGS) entry which is preliminary data.</text>
</comment>